<keyword evidence="3" id="KW-1185">Reference proteome</keyword>
<accession>A0A6P2DL84</accession>
<feature type="region of interest" description="Disordered" evidence="1">
    <location>
        <begin position="53"/>
        <end position="78"/>
    </location>
</feature>
<dbReference type="RefSeq" id="WP_162673067.1">
    <property type="nucleotide sequence ID" value="NZ_LR593886.1"/>
</dbReference>
<evidence type="ECO:0000313" key="3">
    <source>
        <dbReference type="Proteomes" id="UP000464178"/>
    </source>
</evidence>
<gene>
    <name evidence="2" type="ORF">SOIL9_71440</name>
</gene>
<evidence type="ECO:0000313" key="2">
    <source>
        <dbReference type="EMBL" id="VTS03554.1"/>
    </source>
</evidence>
<dbReference type="EMBL" id="LR593886">
    <property type="protein sequence ID" value="VTS03554.1"/>
    <property type="molecule type" value="Genomic_DNA"/>
</dbReference>
<reference evidence="2 3" key="1">
    <citation type="submission" date="2019-05" db="EMBL/GenBank/DDBJ databases">
        <authorList>
            <consortium name="Science for Life Laboratories"/>
        </authorList>
    </citation>
    <scope>NUCLEOTIDE SEQUENCE [LARGE SCALE GENOMIC DNA]</scope>
    <source>
        <strain evidence="2">Soil9</strain>
    </source>
</reference>
<organism evidence="2 3">
    <name type="scientific">Gemmata massiliana</name>
    <dbReference type="NCBI Taxonomy" id="1210884"/>
    <lineage>
        <taxon>Bacteria</taxon>
        <taxon>Pseudomonadati</taxon>
        <taxon>Planctomycetota</taxon>
        <taxon>Planctomycetia</taxon>
        <taxon>Gemmatales</taxon>
        <taxon>Gemmataceae</taxon>
        <taxon>Gemmata</taxon>
    </lineage>
</organism>
<feature type="compositionally biased region" description="Basic residues" evidence="1">
    <location>
        <begin position="65"/>
        <end position="78"/>
    </location>
</feature>
<dbReference type="Proteomes" id="UP000464178">
    <property type="component" value="Chromosome"/>
</dbReference>
<dbReference type="KEGG" id="gms:SOIL9_71440"/>
<evidence type="ECO:0000256" key="1">
    <source>
        <dbReference type="SAM" id="MobiDB-lite"/>
    </source>
</evidence>
<protein>
    <submittedName>
        <fullName evidence="2">Uncharacterized protein</fullName>
    </submittedName>
</protein>
<proteinExistence type="predicted"/>
<sequence>MQVRLRQPHRGMPPGAVWVPPWEHLALELIAKGIAEPLDAAPAVIRETVANVAPPAPQPTAAKPAKPKPAKAPKPAKQ</sequence>
<name>A0A6P2DL84_9BACT</name>
<dbReference type="AlphaFoldDB" id="A0A6P2DL84"/>